<dbReference type="SMART" id="SM00543">
    <property type="entry name" value="MIF4G"/>
    <property type="match status" value="1"/>
</dbReference>
<dbReference type="InterPro" id="IPR003890">
    <property type="entry name" value="MIF4G-like_typ-3"/>
</dbReference>
<dbReference type="Proteomes" id="UP000007801">
    <property type="component" value="Unassembled WGS sequence"/>
</dbReference>
<keyword evidence="3" id="KW-0539">Nucleus</keyword>
<feature type="compositionally biased region" description="Basic and acidic residues" evidence="5">
    <location>
        <begin position="212"/>
        <end position="235"/>
    </location>
</feature>
<evidence type="ECO:0000256" key="4">
    <source>
        <dbReference type="SAM" id="Coils"/>
    </source>
</evidence>
<dbReference type="OMA" id="FMVDILN"/>
<dbReference type="FunCoup" id="B3M6P3">
    <property type="interactions" value="1187"/>
</dbReference>
<dbReference type="PhylomeDB" id="B3M6P3"/>
<dbReference type="EMBL" id="CH902618">
    <property type="protein sequence ID" value="EDV38693.1"/>
    <property type="molecule type" value="Genomic_DNA"/>
</dbReference>
<gene>
    <name evidence="7" type="primary">Dana\GF24916</name>
    <name evidence="7" type="synonym">dana_GLEANR_9600</name>
    <name evidence="7" type="ORF">GF24916</name>
</gene>
<dbReference type="Gene3D" id="1.25.40.180">
    <property type="match status" value="1"/>
</dbReference>
<evidence type="ECO:0000313" key="8">
    <source>
        <dbReference type="Proteomes" id="UP000007801"/>
    </source>
</evidence>
<evidence type="ECO:0000256" key="3">
    <source>
        <dbReference type="ARBA" id="ARBA00023242"/>
    </source>
</evidence>
<dbReference type="PANTHER" id="PTHR18034">
    <property type="entry name" value="CELL CYCLE CONTROL PROTEIN CWF22-RELATED"/>
    <property type="match status" value="1"/>
</dbReference>
<feature type="compositionally biased region" description="Basic and acidic residues" evidence="5">
    <location>
        <begin position="15"/>
        <end position="32"/>
    </location>
</feature>
<dbReference type="eggNOG" id="KOG2141">
    <property type="taxonomic scope" value="Eukaryota"/>
</dbReference>
<evidence type="ECO:0000259" key="6">
    <source>
        <dbReference type="PROSITE" id="PS51366"/>
    </source>
</evidence>
<feature type="compositionally biased region" description="Acidic residues" evidence="5">
    <location>
        <begin position="259"/>
        <end position="285"/>
    </location>
</feature>
<protein>
    <recommendedName>
        <fullName evidence="6">MI domain-containing protein</fullName>
    </recommendedName>
</protein>
<comment type="subcellular location">
    <subcellularLocation>
        <location evidence="1">Nucleus</location>
        <location evidence="1">Nucleolus</location>
    </subcellularLocation>
</comment>
<proteinExistence type="inferred from homology"/>
<dbReference type="InParanoid" id="B3M6P3"/>
<feature type="compositionally biased region" description="Basic and acidic residues" evidence="5">
    <location>
        <begin position="132"/>
        <end position="153"/>
    </location>
</feature>
<comment type="similarity">
    <text evidence="2">Belongs to the CWC22 family.</text>
</comment>
<name>B3M6P3_DROAN</name>
<feature type="compositionally biased region" description="Low complexity" evidence="5">
    <location>
        <begin position="47"/>
        <end position="57"/>
    </location>
</feature>
<feature type="region of interest" description="Disordered" evidence="5">
    <location>
        <begin position="1"/>
        <end position="103"/>
    </location>
</feature>
<feature type="region of interest" description="Disordered" evidence="5">
    <location>
        <begin position="212"/>
        <end position="289"/>
    </location>
</feature>
<feature type="compositionally biased region" description="Basic residues" evidence="5">
    <location>
        <begin position="1"/>
        <end position="14"/>
    </location>
</feature>
<feature type="compositionally biased region" description="Basic residues" evidence="5">
    <location>
        <begin position="58"/>
        <end position="70"/>
    </location>
</feature>
<dbReference type="GO" id="GO:0003723">
    <property type="term" value="F:RNA binding"/>
    <property type="evidence" value="ECO:0007669"/>
    <property type="project" value="InterPro"/>
</dbReference>
<dbReference type="InterPro" id="IPR050781">
    <property type="entry name" value="CWC22_splicing_factor"/>
</dbReference>
<dbReference type="PANTHER" id="PTHR18034:SF4">
    <property type="entry name" value="NUCLEOLAR MIF4G DOMAIN-CONTAINING PROTEIN 1"/>
    <property type="match status" value="1"/>
</dbReference>
<evidence type="ECO:0000256" key="5">
    <source>
        <dbReference type="SAM" id="MobiDB-lite"/>
    </source>
</evidence>
<feature type="compositionally biased region" description="Acidic residues" evidence="5">
    <location>
        <begin position="239"/>
        <end position="251"/>
    </location>
</feature>
<dbReference type="Pfam" id="PF02854">
    <property type="entry name" value="MIF4G"/>
    <property type="match status" value="1"/>
</dbReference>
<dbReference type="STRING" id="7217.B3M6P3"/>
<dbReference type="GO" id="GO:0005730">
    <property type="term" value="C:nucleolus"/>
    <property type="evidence" value="ECO:0007669"/>
    <property type="project" value="UniProtKB-SubCell"/>
</dbReference>
<keyword evidence="8" id="KW-1185">Reference proteome</keyword>
<dbReference type="FunFam" id="1.25.40.180:FF:000032">
    <property type="entry name" value="Nucleolar MIF4G domain-containing protein 1"/>
    <property type="match status" value="1"/>
</dbReference>
<dbReference type="KEGG" id="dan:6507544"/>
<dbReference type="Pfam" id="PF02847">
    <property type="entry name" value="MA3"/>
    <property type="match status" value="1"/>
</dbReference>
<feature type="coiled-coil region" evidence="4">
    <location>
        <begin position="335"/>
        <end position="362"/>
    </location>
</feature>
<dbReference type="PROSITE" id="PS51366">
    <property type="entry name" value="MI"/>
    <property type="match status" value="1"/>
</dbReference>
<dbReference type="AlphaFoldDB" id="B3M6P3"/>
<feature type="region of interest" description="Disordered" evidence="5">
    <location>
        <begin position="127"/>
        <end position="169"/>
    </location>
</feature>
<evidence type="ECO:0000313" key="7">
    <source>
        <dbReference type="EMBL" id="EDV38693.1"/>
    </source>
</evidence>
<accession>B3M6P3</accession>
<dbReference type="InterPro" id="IPR003891">
    <property type="entry name" value="Initiation_fac_eIF4g_MI"/>
</dbReference>
<evidence type="ECO:0000256" key="2">
    <source>
        <dbReference type="ARBA" id="ARBA00006856"/>
    </source>
</evidence>
<evidence type="ECO:0000256" key="1">
    <source>
        <dbReference type="ARBA" id="ARBA00004604"/>
    </source>
</evidence>
<dbReference type="OrthoDB" id="10260961at2759"/>
<dbReference type="SUPFAM" id="SSF48371">
    <property type="entry name" value="ARM repeat"/>
    <property type="match status" value="1"/>
</dbReference>
<keyword evidence="4" id="KW-0175">Coiled coil</keyword>
<dbReference type="SMART" id="SM00544">
    <property type="entry name" value="MA3"/>
    <property type="match status" value="1"/>
</dbReference>
<sequence>MGKIRKKEARKKPLTRKEQRKQKVELKKENKRLYHAGKSNGTQRVVAAAEAASAARQSSKKPKKKSKKIKVNPEDIPREQLLSGEVPSDEDESIASDFSDEEVDTLLPKKPKVEIYEPLGKTAKILKGGIQRQDENEVRKKELRQQKELESKSKKQRLKQLRLENEEEDREIAKLEKKLKLNKSKDKNRLVRKMFNDGLDYLLDFVLDDEEEKRKWEEKQERKRKLKEDQEKEEAGMWSDEEDGGDGEDNEGGNFEGSEASEEDSEEELSGEEEEQSESSDGEEEPQVKEDIYGRKRDAEGNILPDPVEQEASAAGQKYIPPHQRALIAASAGSNEKQAEILARLQKQCKGLLNRLSEANLHKIAAGIETLYMKNSRYNMNETLTKLLQEALLGSTKTNERMVQEHMVLLAYLHAQIGSEIGAHFLQTFVELFDGYVKEMATFEVEDKRLNNLVLILCYMYLFRIYELSLLMELIGRLSDSLCEKSVECLLLILQSIGFRLRKDDPLAFKTMMQRVQSQISAAPLELKENPRLRFMVDILNAVKNNNTQKLPQYDPELADNLRKRLKAMLKNDRYVVTLKITLEDLLRADKVGKWWVVGSAWTGNLNEMGTAKRKTEDQSKSSSTGFADKMLELAKKQQMNTAERRNIFCIVMSAADYVDAFEKILHLALKDQRSVAYVIIHCALNEKKINPYYAHLALKFCQFNRKYQLAFQFASWDRINDIESLGKPQIRNLASFLQQVILSGGLQLSVLKVVDFMQLDKLSFYFMKEVMLRLLLSRNEQEVFQAFERVAKNSKLQQFKQSIRLFLQHFLLQPEQLAKLKLEEEQQKLLEQRVDHLDKLLAYVDL</sequence>
<feature type="domain" description="MI" evidence="6">
    <location>
        <begin position="643"/>
        <end position="757"/>
    </location>
</feature>
<dbReference type="HOGENOM" id="CLU_006786_0_0_1"/>
<dbReference type="GO" id="GO:0042274">
    <property type="term" value="P:ribosomal small subunit biogenesis"/>
    <property type="evidence" value="ECO:0007669"/>
    <property type="project" value="TreeGrafter"/>
</dbReference>
<reference evidence="7 8" key="1">
    <citation type="journal article" date="2007" name="Nature">
        <title>Evolution of genes and genomes on the Drosophila phylogeny.</title>
        <authorList>
            <consortium name="Drosophila 12 Genomes Consortium"/>
            <person name="Clark A.G."/>
            <person name="Eisen M.B."/>
            <person name="Smith D.R."/>
            <person name="Bergman C.M."/>
            <person name="Oliver B."/>
            <person name="Markow T.A."/>
            <person name="Kaufman T.C."/>
            <person name="Kellis M."/>
            <person name="Gelbart W."/>
            <person name="Iyer V.N."/>
            <person name="Pollard D.A."/>
            <person name="Sackton T.B."/>
            <person name="Larracuente A.M."/>
            <person name="Singh N.D."/>
            <person name="Abad J.P."/>
            <person name="Abt D.N."/>
            <person name="Adryan B."/>
            <person name="Aguade M."/>
            <person name="Akashi H."/>
            <person name="Anderson W.W."/>
            <person name="Aquadro C.F."/>
            <person name="Ardell D.H."/>
            <person name="Arguello R."/>
            <person name="Artieri C.G."/>
            <person name="Barbash D.A."/>
            <person name="Barker D."/>
            <person name="Barsanti P."/>
            <person name="Batterham P."/>
            <person name="Batzoglou S."/>
            <person name="Begun D."/>
            <person name="Bhutkar A."/>
            <person name="Blanco E."/>
            <person name="Bosak S.A."/>
            <person name="Bradley R.K."/>
            <person name="Brand A.D."/>
            <person name="Brent M.R."/>
            <person name="Brooks A.N."/>
            <person name="Brown R.H."/>
            <person name="Butlin R.K."/>
            <person name="Caggese C."/>
            <person name="Calvi B.R."/>
            <person name="Bernardo de Carvalho A."/>
            <person name="Caspi A."/>
            <person name="Castrezana S."/>
            <person name="Celniker S.E."/>
            <person name="Chang J.L."/>
            <person name="Chapple C."/>
            <person name="Chatterji S."/>
            <person name="Chinwalla A."/>
            <person name="Civetta A."/>
            <person name="Clifton S.W."/>
            <person name="Comeron J.M."/>
            <person name="Costello J.C."/>
            <person name="Coyne J.A."/>
            <person name="Daub J."/>
            <person name="David R.G."/>
            <person name="Delcher A.L."/>
            <person name="Delehaunty K."/>
            <person name="Do C.B."/>
            <person name="Ebling H."/>
            <person name="Edwards K."/>
            <person name="Eickbush T."/>
            <person name="Evans J.D."/>
            <person name="Filipski A."/>
            <person name="Findeiss S."/>
            <person name="Freyhult E."/>
            <person name="Fulton L."/>
            <person name="Fulton R."/>
            <person name="Garcia A.C."/>
            <person name="Gardiner A."/>
            <person name="Garfield D.A."/>
            <person name="Garvin B.E."/>
            <person name="Gibson G."/>
            <person name="Gilbert D."/>
            <person name="Gnerre S."/>
            <person name="Godfrey J."/>
            <person name="Good R."/>
            <person name="Gotea V."/>
            <person name="Gravely B."/>
            <person name="Greenberg A.J."/>
            <person name="Griffiths-Jones S."/>
            <person name="Gross S."/>
            <person name="Guigo R."/>
            <person name="Gustafson E.A."/>
            <person name="Haerty W."/>
            <person name="Hahn M.W."/>
            <person name="Halligan D.L."/>
            <person name="Halpern A.L."/>
            <person name="Halter G.M."/>
            <person name="Han M.V."/>
            <person name="Heger A."/>
            <person name="Hillier L."/>
            <person name="Hinrichs A.S."/>
            <person name="Holmes I."/>
            <person name="Hoskins R.A."/>
            <person name="Hubisz M.J."/>
            <person name="Hultmark D."/>
            <person name="Huntley M.A."/>
            <person name="Jaffe D.B."/>
            <person name="Jagadeeshan S."/>
            <person name="Jeck W.R."/>
            <person name="Johnson J."/>
            <person name="Jones C.D."/>
            <person name="Jordan W.C."/>
            <person name="Karpen G.H."/>
            <person name="Kataoka E."/>
            <person name="Keightley P.D."/>
            <person name="Kheradpour P."/>
            <person name="Kirkness E.F."/>
            <person name="Koerich L.B."/>
            <person name="Kristiansen K."/>
            <person name="Kudrna D."/>
            <person name="Kulathinal R.J."/>
            <person name="Kumar S."/>
            <person name="Kwok R."/>
            <person name="Lander E."/>
            <person name="Langley C.H."/>
            <person name="Lapoint R."/>
            <person name="Lazzaro B.P."/>
            <person name="Lee S.J."/>
            <person name="Levesque L."/>
            <person name="Li R."/>
            <person name="Lin C.F."/>
            <person name="Lin M.F."/>
            <person name="Lindblad-Toh K."/>
            <person name="Llopart A."/>
            <person name="Long M."/>
            <person name="Low L."/>
            <person name="Lozovsky E."/>
            <person name="Lu J."/>
            <person name="Luo M."/>
            <person name="Machado C.A."/>
            <person name="Makalowski W."/>
            <person name="Marzo M."/>
            <person name="Matsuda M."/>
            <person name="Matzkin L."/>
            <person name="McAllister B."/>
            <person name="McBride C.S."/>
            <person name="McKernan B."/>
            <person name="McKernan K."/>
            <person name="Mendez-Lago M."/>
            <person name="Minx P."/>
            <person name="Mollenhauer M.U."/>
            <person name="Montooth K."/>
            <person name="Mount S.M."/>
            <person name="Mu X."/>
            <person name="Myers E."/>
            <person name="Negre B."/>
            <person name="Newfeld S."/>
            <person name="Nielsen R."/>
            <person name="Noor M.A."/>
            <person name="O'Grady P."/>
            <person name="Pachter L."/>
            <person name="Papaceit M."/>
            <person name="Parisi M.J."/>
            <person name="Parisi M."/>
            <person name="Parts L."/>
            <person name="Pedersen J.S."/>
            <person name="Pesole G."/>
            <person name="Phillippy A.M."/>
            <person name="Ponting C.P."/>
            <person name="Pop M."/>
            <person name="Porcelli D."/>
            <person name="Powell J.R."/>
            <person name="Prohaska S."/>
            <person name="Pruitt K."/>
            <person name="Puig M."/>
            <person name="Quesneville H."/>
            <person name="Ram K.R."/>
            <person name="Rand D."/>
            <person name="Rasmussen M.D."/>
            <person name="Reed L.K."/>
            <person name="Reenan R."/>
            <person name="Reily A."/>
            <person name="Remington K.A."/>
            <person name="Rieger T.T."/>
            <person name="Ritchie M.G."/>
            <person name="Robin C."/>
            <person name="Rogers Y.H."/>
            <person name="Rohde C."/>
            <person name="Rozas J."/>
            <person name="Rubenfield M.J."/>
            <person name="Ruiz A."/>
            <person name="Russo S."/>
            <person name="Salzberg S.L."/>
            <person name="Sanchez-Gracia A."/>
            <person name="Saranga D.J."/>
            <person name="Sato H."/>
            <person name="Schaeffer S.W."/>
            <person name="Schatz M.C."/>
            <person name="Schlenke T."/>
            <person name="Schwartz R."/>
            <person name="Segarra C."/>
            <person name="Singh R.S."/>
            <person name="Sirot L."/>
            <person name="Sirota M."/>
            <person name="Sisneros N.B."/>
            <person name="Smith C.D."/>
            <person name="Smith T.F."/>
            <person name="Spieth J."/>
            <person name="Stage D.E."/>
            <person name="Stark A."/>
            <person name="Stephan W."/>
            <person name="Strausberg R.L."/>
            <person name="Strempel S."/>
            <person name="Sturgill D."/>
            <person name="Sutton G."/>
            <person name="Sutton G.G."/>
            <person name="Tao W."/>
            <person name="Teichmann S."/>
            <person name="Tobari Y.N."/>
            <person name="Tomimura Y."/>
            <person name="Tsolas J.M."/>
            <person name="Valente V.L."/>
            <person name="Venter E."/>
            <person name="Venter J.C."/>
            <person name="Vicario S."/>
            <person name="Vieira F.G."/>
            <person name="Vilella A.J."/>
            <person name="Villasante A."/>
            <person name="Walenz B."/>
            <person name="Wang J."/>
            <person name="Wasserman M."/>
            <person name="Watts T."/>
            <person name="Wilson D."/>
            <person name="Wilson R.K."/>
            <person name="Wing R.A."/>
            <person name="Wolfner M.F."/>
            <person name="Wong A."/>
            <person name="Wong G.K."/>
            <person name="Wu C.I."/>
            <person name="Wu G."/>
            <person name="Yamamoto D."/>
            <person name="Yang H.P."/>
            <person name="Yang S.P."/>
            <person name="Yorke J.A."/>
            <person name="Yoshida K."/>
            <person name="Zdobnov E."/>
            <person name="Zhang P."/>
            <person name="Zhang Y."/>
            <person name="Zimin A.V."/>
            <person name="Baldwin J."/>
            <person name="Abdouelleil A."/>
            <person name="Abdulkadir J."/>
            <person name="Abebe A."/>
            <person name="Abera B."/>
            <person name="Abreu J."/>
            <person name="Acer S.C."/>
            <person name="Aftuck L."/>
            <person name="Alexander A."/>
            <person name="An P."/>
            <person name="Anderson E."/>
            <person name="Anderson S."/>
            <person name="Arachi H."/>
            <person name="Azer M."/>
            <person name="Bachantsang P."/>
            <person name="Barry A."/>
            <person name="Bayul T."/>
            <person name="Berlin A."/>
            <person name="Bessette D."/>
            <person name="Bloom T."/>
            <person name="Blye J."/>
            <person name="Boguslavskiy L."/>
            <person name="Bonnet C."/>
            <person name="Boukhgalter B."/>
            <person name="Bourzgui I."/>
            <person name="Brown A."/>
            <person name="Cahill P."/>
            <person name="Channer S."/>
            <person name="Cheshatsang Y."/>
            <person name="Chuda L."/>
            <person name="Citroen M."/>
            <person name="Collymore A."/>
            <person name="Cooke P."/>
            <person name="Costello M."/>
            <person name="D'Aco K."/>
            <person name="Daza R."/>
            <person name="De Haan G."/>
            <person name="DeGray S."/>
            <person name="DeMaso C."/>
            <person name="Dhargay N."/>
            <person name="Dooley K."/>
            <person name="Dooley E."/>
            <person name="Doricent M."/>
            <person name="Dorje P."/>
            <person name="Dorjee K."/>
            <person name="Dupes A."/>
            <person name="Elong R."/>
            <person name="Falk J."/>
            <person name="Farina A."/>
            <person name="Faro S."/>
            <person name="Ferguson D."/>
            <person name="Fisher S."/>
            <person name="Foley C.D."/>
            <person name="Franke A."/>
            <person name="Friedrich D."/>
            <person name="Gadbois L."/>
            <person name="Gearin G."/>
            <person name="Gearin C.R."/>
            <person name="Giannoukos G."/>
            <person name="Goode T."/>
            <person name="Graham J."/>
            <person name="Grandbois E."/>
            <person name="Grewal S."/>
            <person name="Gyaltsen K."/>
            <person name="Hafez N."/>
            <person name="Hagos B."/>
            <person name="Hall J."/>
            <person name="Henson C."/>
            <person name="Hollinger A."/>
            <person name="Honan T."/>
            <person name="Huard M.D."/>
            <person name="Hughes L."/>
            <person name="Hurhula B."/>
            <person name="Husby M.E."/>
            <person name="Kamat A."/>
            <person name="Kanga B."/>
            <person name="Kashin S."/>
            <person name="Khazanovich D."/>
            <person name="Kisner P."/>
            <person name="Lance K."/>
            <person name="Lara M."/>
            <person name="Lee W."/>
            <person name="Lennon N."/>
            <person name="Letendre F."/>
            <person name="LeVine R."/>
            <person name="Lipovsky A."/>
            <person name="Liu X."/>
            <person name="Liu J."/>
            <person name="Liu S."/>
            <person name="Lokyitsang T."/>
            <person name="Lokyitsang Y."/>
            <person name="Lubonja R."/>
            <person name="Lui A."/>
            <person name="MacDonald P."/>
            <person name="Magnisalis V."/>
            <person name="Maru K."/>
            <person name="Matthews C."/>
            <person name="McCusker W."/>
            <person name="McDonough S."/>
            <person name="Mehta T."/>
            <person name="Meldrim J."/>
            <person name="Meneus L."/>
            <person name="Mihai O."/>
            <person name="Mihalev A."/>
            <person name="Mihova T."/>
            <person name="Mittelman R."/>
            <person name="Mlenga V."/>
            <person name="Montmayeur A."/>
            <person name="Mulrain L."/>
            <person name="Navidi A."/>
            <person name="Naylor J."/>
            <person name="Negash T."/>
            <person name="Nguyen T."/>
            <person name="Nguyen N."/>
            <person name="Nicol R."/>
            <person name="Norbu C."/>
            <person name="Norbu N."/>
            <person name="Novod N."/>
            <person name="O'Neill B."/>
            <person name="Osman S."/>
            <person name="Markiewicz E."/>
            <person name="Oyono O.L."/>
            <person name="Patti C."/>
            <person name="Phunkhang P."/>
            <person name="Pierre F."/>
            <person name="Priest M."/>
            <person name="Raghuraman S."/>
            <person name="Rege F."/>
            <person name="Reyes R."/>
            <person name="Rise C."/>
            <person name="Rogov P."/>
            <person name="Ross K."/>
            <person name="Ryan E."/>
            <person name="Settipalli S."/>
            <person name="Shea T."/>
            <person name="Sherpa N."/>
            <person name="Shi L."/>
            <person name="Shih D."/>
            <person name="Sparrow T."/>
            <person name="Spaulding J."/>
            <person name="Stalker J."/>
            <person name="Stange-Thomann N."/>
            <person name="Stavropoulos S."/>
            <person name="Stone C."/>
            <person name="Strader C."/>
            <person name="Tesfaye S."/>
            <person name="Thomson T."/>
            <person name="Thoulutsang Y."/>
            <person name="Thoulutsang D."/>
            <person name="Topham K."/>
            <person name="Topping I."/>
            <person name="Tsamla T."/>
            <person name="Vassiliev H."/>
            <person name="Vo A."/>
            <person name="Wangchuk T."/>
            <person name="Wangdi T."/>
            <person name="Weiand M."/>
            <person name="Wilkinson J."/>
            <person name="Wilson A."/>
            <person name="Yadav S."/>
            <person name="Young G."/>
            <person name="Yu Q."/>
            <person name="Zembek L."/>
            <person name="Zhong D."/>
            <person name="Zimmer A."/>
            <person name="Zwirko Z."/>
            <person name="Jaffe D.B."/>
            <person name="Alvarez P."/>
            <person name="Brockman W."/>
            <person name="Butler J."/>
            <person name="Chin C."/>
            <person name="Gnerre S."/>
            <person name="Grabherr M."/>
            <person name="Kleber M."/>
            <person name="Mauceli E."/>
            <person name="MacCallum I."/>
        </authorList>
    </citation>
    <scope>NUCLEOTIDE SEQUENCE [LARGE SCALE GENOMIC DNA]</scope>
    <source>
        <strain evidence="8">Tucson 14024-0371.13</strain>
    </source>
</reference>
<dbReference type="GeneID" id="6507544"/>
<dbReference type="InterPro" id="IPR016024">
    <property type="entry name" value="ARM-type_fold"/>
</dbReference>
<organism evidence="7 8">
    <name type="scientific">Drosophila ananassae</name>
    <name type="common">Fruit fly</name>
    <dbReference type="NCBI Taxonomy" id="7217"/>
    <lineage>
        <taxon>Eukaryota</taxon>
        <taxon>Metazoa</taxon>
        <taxon>Ecdysozoa</taxon>
        <taxon>Arthropoda</taxon>
        <taxon>Hexapoda</taxon>
        <taxon>Insecta</taxon>
        <taxon>Pterygota</taxon>
        <taxon>Neoptera</taxon>
        <taxon>Endopterygota</taxon>
        <taxon>Diptera</taxon>
        <taxon>Brachycera</taxon>
        <taxon>Muscomorpha</taxon>
        <taxon>Ephydroidea</taxon>
        <taxon>Drosophilidae</taxon>
        <taxon>Drosophila</taxon>
        <taxon>Sophophora</taxon>
    </lineage>
</organism>
<feature type="compositionally biased region" description="Acidic residues" evidence="5">
    <location>
        <begin position="87"/>
        <end position="103"/>
    </location>
</feature>